<keyword evidence="6 8" id="KW-0627">Porphyrin biosynthesis</keyword>
<dbReference type="PROSITE" id="PS00906">
    <property type="entry name" value="UROD_1"/>
    <property type="match status" value="1"/>
</dbReference>
<evidence type="ECO:0000256" key="6">
    <source>
        <dbReference type="ARBA" id="ARBA00023244"/>
    </source>
</evidence>
<dbReference type="SUPFAM" id="SSF51726">
    <property type="entry name" value="UROD/MetE-like"/>
    <property type="match status" value="1"/>
</dbReference>
<evidence type="ECO:0000256" key="9">
    <source>
        <dbReference type="RuleBase" id="RU004169"/>
    </source>
</evidence>
<protein>
    <recommendedName>
        <fullName evidence="3 7">Uroporphyrinogen decarboxylase</fullName>
        <ecNumber evidence="3 7">4.1.1.37</ecNumber>
    </recommendedName>
</protein>
<accession>A0A239W4C2</accession>
<dbReference type="Gene3D" id="3.20.20.210">
    <property type="match status" value="1"/>
</dbReference>
<name>A0A239W4C2_9ACTN</name>
<dbReference type="AlphaFoldDB" id="A0A239W4C2"/>
<evidence type="ECO:0000313" key="12">
    <source>
        <dbReference type="EMBL" id="SNV28850.1"/>
    </source>
</evidence>
<dbReference type="GO" id="GO:0006782">
    <property type="term" value="P:protoporphyrinogen IX biosynthetic process"/>
    <property type="evidence" value="ECO:0007669"/>
    <property type="project" value="UniProtKB-UniPathway"/>
</dbReference>
<dbReference type="KEGG" id="cgrn:4412665_00200"/>
<dbReference type="Proteomes" id="UP000215332">
    <property type="component" value="Chromosome 1"/>
</dbReference>
<gene>
    <name evidence="12" type="primary">hemE</name>
    <name evidence="12" type="ORF">SAMEA4412665_00200</name>
</gene>
<evidence type="ECO:0000256" key="7">
    <source>
        <dbReference type="NCBIfam" id="TIGR01464"/>
    </source>
</evidence>
<dbReference type="CDD" id="cd00717">
    <property type="entry name" value="URO-D"/>
    <property type="match status" value="1"/>
</dbReference>
<dbReference type="GO" id="GO:0004853">
    <property type="term" value="F:uroporphyrinogen decarboxylase activity"/>
    <property type="evidence" value="ECO:0007669"/>
    <property type="project" value="UniProtKB-UniRule"/>
</dbReference>
<keyword evidence="4 8" id="KW-0210">Decarboxylase</keyword>
<comment type="similarity">
    <text evidence="2 9">Belongs to the uroporphyrinogen decarboxylase family.</text>
</comment>
<keyword evidence="5 8" id="KW-0456">Lyase</keyword>
<comment type="pathway">
    <text evidence="1 8">Porphyrin-containing compound metabolism; protoporphyrin-IX biosynthesis; coproporphyrinogen-III from 5-aminolevulinate: step 4/4.</text>
</comment>
<organism evidence="12 13">
    <name type="scientific">Cutibacterium granulosum</name>
    <dbReference type="NCBI Taxonomy" id="33011"/>
    <lineage>
        <taxon>Bacteria</taxon>
        <taxon>Bacillati</taxon>
        <taxon>Actinomycetota</taxon>
        <taxon>Actinomycetes</taxon>
        <taxon>Propionibacteriales</taxon>
        <taxon>Propionibacteriaceae</taxon>
        <taxon>Cutibacterium</taxon>
    </lineage>
</organism>
<dbReference type="InterPro" id="IPR000257">
    <property type="entry name" value="Uroporphyrinogen_deCOase"/>
</dbReference>
<dbReference type="InterPro" id="IPR038071">
    <property type="entry name" value="UROD/MetE-like_sf"/>
</dbReference>
<dbReference type="PANTHER" id="PTHR21091:SF169">
    <property type="entry name" value="UROPORPHYRINOGEN DECARBOXYLASE"/>
    <property type="match status" value="1"/>
</dbReference>
<evidence type="ECO:0000256" key="2">
    <source>
        <dbReference type="ARBA" id="ARBA00009935"/>
    </source>
</evidence>
<dbReference type="InterPro" id="IPR006361">
    <property type="entry name" value="Uroporphyrinogen_deCO2ase_HemE"/>
</dbReference>
<dbReference type="eggNOG" id="COG0407">
    <property type="taxonomic scope" value="Bacteria"/>
</dbReference>
<evidence type="ECO:0000259" key="10">
    <source>
        <dbReference type="PROSITE" id="PS00906"/>
    </source>
</evidence>
<evidence type="ECO:0000256" key="8">
    <source>
        <dbReference type="RuleBase" id="RU000554"/>
    </source>
</evidence>
<evidence type="ECO:0000313" key="13">
    <source>
        <dbReference type="Proteomes" id="UP000215332"/>
    </source>
</evidence>
<reference evidence="12 13" key="1">
    <citation type="submission" date="2017-06" db="EMBL/GenBank/DDBJ databases">
        <authorList>
            <consortium name="Pathogen Informatics"/>
        </authorList>
    </citation>
    <scope>NUCLEOTIDE SEQUENCE [LARGE SCALE GENOMIC DNA]</scope>
    <source>
        <strain evidence="12 13">NCTC11865</strain>
    </source>
</reference>
<sequence length="346" mass="36524">MNTPALLAAMTGQRPDHHPVWFMRQAGRSLPEYRAAREGTTMLQSCLTPDLAAEITCQPVRRHKVDAAVLYSDIMVPLALAGVGVHIEPGVGPVVDEPIRTAADVAKLTSIPAGDAAVVEQAAKLVVDELGEATPLIGFAGAPFTIAAYLVAGRPSRDHLAARAMMHSDPQAWGELMDWVARLDAAFLAAQVAGGARAVQLFDSWAGSLSAGDYRSHVAPHSLRALAELDRKLPMVHFGVNATHLLDEMAQVVAQSSTHPVMGVDHRITLSDAAATLMVSGLDMPLQGNINPALLLAGWDALEAETRAVVAAGAQTEGHIVNLGHGVPAQTDPEVLTRLVELVHSL</sequence>
<evidence type="ECO:0000256" key="3">
    <source>
        <dbReference type="ARBA" id="ARBA00012288"/>
    </source>
</evidence>
<evidence type="ECO:0000256" key="4">
    <source>
        <dbReference type="ARBA" id="ARBA00022793"/>
    </source>
</evidence>
<evidence type="ECO:0000259" key="11">
    <source>
        <dbReference type="PROSITE" id="PS00907"/>
    </source>
</evidence>
<proteinExistence type="inferred from homology"/>
<dbReference type="EMBL" id="LT906441">
    <property type="protein sequence ID" value="SNV28850.1"/>
    <property type="molecule type" value="Genomic_DNA"/>
</dbReference>
<feature type="domain" description="Uroporphyrinogen decarboxylase (URO-D)" evidence="10">
    <location>
        <begin position="19"/>
        <end position="28"/>
    </location>
</feature>
<dbReference type="Pfam" id="PF01208">
    <property type="entry name" value="URO-D"/>
    <property type="match status" value="1"/>
</dbReference>
<dbReference type="EC" id="4.1.1.37" evidence="3 7"/>
<dbReference type="RefSeq" id="WP_065860389.1">
    <property type="nucleotide sequence ID" value="NZ_LT906441.1"/>
</dbReference>
<evidence type="ECO:0000256" key="1">
    <source>
        <dbReference type="ARBA" id="ARBA00004804"/>
    </source>
</evidence>
<dbReference type="NCBIfam" id="TIGR01464">
    <property type="entry name" value="hemE"/>
    <property type="match status" value="1"/>
</dbReference>
<dbReference type="PROSITE" id="PS00907">
    <property type="entry name" value="UROD_2"/>
    <property type="match status" value="1"/>
</dbReference>
<feature type="domain" description="Uroporphyrinogen decarboxylase (URO-D)" evidence="11">
    <location>
        <begin position="137"/>
        <end position="153"/>
    </location>
</feature>
<dbReference type="UniPathway" id="UPA00251">
    <property type="reaction ID" value="UER00321"/>
</dbReference>
<comment type="catalytic activity">
    <reaction evidence="8">
        <text>uroporphyrinogen III + 4 H(+) = coproporphyrinogen III + 4 CO2</text>
        <dbReference type="Rhea" id="RHEA:19865"/>
        <dbReference type="ChEBI" id="CHEBI:15378"/>
        <dbReference type="ChEBI" id="CHEBI:16526"/>
        <dbReference type="ChEBI" id="CHEBI:57308"/>
        <dbReference type="ChEBI" id="CHEBI:57309"/>
        <dbReference type="EC" id="4.1.1.37"/>
    </reaction>
</comment>
<evidence type="ECO:0000256" key="5">
    <source>
        <dbReference type="ARBA" id="ARBA00023239"/>
    </source>
</evidence>
<dbReference type="PANTHER" id="PTHR21091">
    <property type="entry name" value="METHYLTETRAHYDROFOLATE:HOMOCYSTEINE METHYLTRANSFERASE RELATED"/>
    <property type="match status" value="1"/>
</dbReference>
<dbReference type="GO" id="GO:0005829">
    <property type="term" value="C:cytosol"/>
    <property type="evidence" value="ECO:0007669"/>
    <property type="project" value="TreeGrafter"/>
</dbReference>